<organism evidence="2 3">
    <name type="scientific">Diploscapter pachys</name>
    <dbReference type="NCBI Taxonomy" id="2018661"/>
    <lineage>
        <taxon>Eukaryota</taxon>
        <taxon>Metazoa</taxon>
        <taxon>Ecdysozoa</taxon>
        <taxon>Nematoda</taxon>
        <taxon>Chromadorea</taxon>
        <taxon>Rhabditida</taxon>
        <taxon>Rhabditina</taxon>
        <taxon>Rhabditomorpha</taxon>
        <taxon>Rhabditoidea</taxon>
        <taxon>Rhabditidae</taxon>
        <taxon>Diploscapter</taxon>
    </lineage>
</organism>
<dbReference type="STRING" id="2018661.A0A2A2LEN8"/>
<gene>
    <name evidence="2" type="ORF">WR25_10115</name>
</gene>
<proteinExistence type="predicted"/>
<feature type="compositionally biased region" description="Polar residues" evidence="1">
    <location>
        <begin position="661"/>
        <end position="685"/>
    </location>
</feature>
<sequence>MNNSTPKKRKSNTNIDAIAGGVQRGPKMERYKLDELEKQMEGESSQQQAVNRRGSIIGAVGSLLKKIKSTSTLKNPESARHSFASTGSSSVFAFPDPDALDKDDGGSEFSFESGSSTGSIDPELLERCEKNKLLRRVLNGEERAMSSAYSQPGTQVSGVSLESYSSITTGSAVGLEMDEKEGWESGKMLPPPLPRSTPGTPHRISMAAFCTPKRPSSRYSMKSAPGAILDGQGNGTGQNEPDSGSLVDNGTSLIRGLCNSVRRTHSSMSDIRLHRKPSSARRRKHLVSMADLPEEEQENHDSDKKKSTEVPKMPGGVTTPISPLGRRQSIWSKLGSGSGKRRNSLDAVSPMLMERRKKSSSSFSRFLQGFRKGSTSTTNSAGASMSSRDKTPTSTGDTIVLKRRPTIDQKYGMERRMSKYRIPNNEQAPSSSSYMEPSYHNRSLFHKSSSASMQEKRAKAKVFLSVFTVADKPILELLSDQNELDKFDAIAVDVTVEGYPVSSTANAIVSEGEVRDQLHKLAMTHPNKNGFYVRVGGPDLLYVMAHNTGSGEGDAVRCMRVGVFAALKELFSTNHIRKKLLLYPLFCSTSSDMDEQLLRHFIQTCNLVIREVDVGSKGYSVVLTGLDRANTDAFQQMFLAMSKEMKELLDEDEGQHDESMTGRSTASSASDMTDPFSTTAEATDL</sequence>
<feature type="compositionally biased region" description="Polar residues" evidence="1">
    <location>
        <begin position="237"/>
        <end position="250"/>
    </location>
</feature>
<keyword evidence="3" id="KW-1185">Reference proteome</keyword>
<comment type="caution">
    <text evidence="2">The sequence shown here is derived from an EMBL/GenBank/DDBJ whole genome shotgun (WGS) entry which is preliminary data.</text>
</comment>
<dbReference type="OrthoDB" id="5861630at2759"/>
<feature type="compositionally biased region" description="Basic residues" evidence="1">
    <location>
        <begin position="1"/>
        <end position="11"/>
    </location>
</feature>
<feature type="region of interest" description="Disordered" evidence="1">
    <location>
        <begin position="1"/>
        <end position="27"/>
    </location>
</feature>
<evidence type="ECO:0000313" key="2">
    <source>
        <dbReference type="EMBL" id="PAV84575.1"/>
    </source>
</evidence>
<feature type="region of interest" description="Disordered" evidence="1">
    <location>
        <begin position="268"/>
        <end position="398"/>
    </location>
</feature>
<feature type="compositionally biased region" description="Basic residues" evidence="1">
    <location>
        <begin position="273"/>
        <end position="286"/>
    </location>
</feature>
<evidence type="ECO:0000313" key="3">
    <source>
        <dbReference type="Proteomes" id="UP000218231"/>
    </source>
</evidence>
<feature type="region of interest" description="Disordered" evidence="1">
    <location>
        <begin position="650"/>
        <end position="685"/>
    </location>
</feature>
<name>A0A2A2LEN8_9BILA</name>
<dbReference type="Proteomes" id="UP000218231">
    <property type="component" value="Unassembled WGS sequence"/>
</dbReference>
<accession>A0A2A2LEN8</accession>
<feature type="compositionally biased region" description="Low complexity" evidence="1">
    <location>
        <begin position="373"/>
        <end position="386"/>
    </location>
</feature>
<feature type="compositionally biased region" description="Basic and acidic residues" evidence="1">
    <location>
        <begin position="299"/>
        <end position="309"/>
    </location>
</feature>
<protein>
    <submittedName>
        <fullName evidence="2">Uncharacterized protein</fullName>
    </submittedName>
</protein>
<feature type="region of interest" description="Disordered" evidence="1">
    <location>
        <begin position="183"/>
        <end position="202"/>
    </location>
</feature>
<dbReference type="AlphaFoldDB" id="A0A2A2LEN8"/>
<reference evidence="2 3" key="1">
    <citation type="journal article" date="2017" name="Curr. Biol.">
        <title>Genome architecture and evolution of a unichromosomal asexual nematode.</title>
        <authorList>
            <person name="Fradin H."/>
            <person name="Zegar C."/>
            <person name="Gutwein M."/>
            <person name="Lucas J."/>
            <person name="Kovtun M."/>
            <person name="Corcoran D."/>
            <person name="Baugh L.R."/>
            <person name="Kiontke K."/>
            <person name="Gunsalus K."/>
            <person name="Fitch D.H."/>
            <person name="Piano F."/>
        </authorList>
    </citation>
    <scope>NUCLEOTIDE SEQUENCE [LARGE SCALE GENOMIC DNA]</scope>
    <source>
        <strain evidence="2">PF1309</strain>
    </source>
</reference>
<dbReference type="EMBL" id="LIAE01006837">
    <property type="protein sequence ID" value="PAV84575.1"/>
    <property type="molecule type" value="Genomic_DNA"/>
</dbReference>
<feature type="region of interest" description="Disordered" evidence="1">
    <location>
        <begin position="229"/>
        <end position="250"/>
    </location>
</feature>
<feature type="compositionally biased region" description="Low complexity" evidence="1">
    <location>
        <begin position="107"/>
        <end position="119"/>
    </location>
</feature>
<evidence type="ECO:0000256" key="1">
    <source>
        <dbReference type="SAM" id="MobiDB-lite"/>
    </source>
</evidence>
<feature type="region of interest" description="Disordered" evidence="1">
    <location>
        <begin position="70"/>
        <end position="121"/>
    </location>
</feature>